<proteinExistence type="predicted"/>
<reference evidence="1" key="1">
    <citation type="submission" date="2024-09" db="EMBL/GenBank/DDBJ databases">
        <title>Black Yeasts Isolated from many extreme environments.</title>
        <authorList>
            <person name="Coleine C."/>
            <person name="Stajich J.E."/>
            <person name="Selbmann L."/>
        </authorList>
    </citation>
    <scope>NUCLEOTIDE SEQUENCE</scope>
    <source>
        <strain evidence="1">CCFEE 5737</strain>
    </source>
</reference>
<comment type="caution">
    <text evidence="1">The sequence shown here is derived from an EMBL/GenBank/DDBJ whole genome shotgun (WGS) entry which is preliminary data.</text>
</comment>
<organism evidence="1 2">
    <name type="scientific">Coniosporium uncinatum</name>
    <dbReference type="NCBI Taxonomy" id="93489"/>
    <lineage>
        <taxon>Eukaryota</taxon>
        <taxon>Fungi</taxon>
        <taxon>Dikarya</taxon>
        <taxon>Ascomycota</taxon>
        <taxon>Pezizomycotina</taxon>
        <taxon>Dothideomycetes</taxon>
        <taxon>Dothideomycetes incertae sedis</taxon>
        <taxon>Coniosporium</taxon>
    </lineage>
</organism>
<dbReference type="EMBL" id="JAWDJW010007128">
    <property type="protein sequence ID" value="KAK3062779.1"/>
    <property type="molecule type" value="Genomic_DNA"/>
</dbReference>
<accession>A0ACC3D700</accession>
<dbReference type="Proteomes" id="UP001186974">
    <property type="component" value="Unassembled WGS sequence"/>
</dbReference>
<protein>
    <submittedName>
        <fullName evidence="1">Uncharacterized protein</fullName>
    </submittedName>
</protein>
<evidence type="ECO:0000313" key="2">
    <source>
        <dbReference type="Proteomes" id="UP001186974"/>
    </source>
</evidence>
<evidence type="ECO:0000313" key="1">
    <source>
        <dbReference type="EMBL" id="KAK3062779.1"/>
    </source>
</evidence>
<gene>
    <name evidence="1" type="ORF">LTS18_003359</name>
</gene>
<keyword evidence="2" id="KW-1185">Reference proteome</keyword>
<sequence>MLASLDPSKADNSWLVETASADSPPPPPPPPPPPEQSPEQLLAAGLKLDVLAEQAGIAAIAMMQAMQAANINSPQLWNATHDNLMTMISTAIRVRGNNQAIAPRENAALPGLAELMQHQAAEYILANNLTGDPLKDGNALERLKSSFMAGISLNQALAAKVSNTVAIYSPAKLNRIAL</sequence>
<name>A0ACC3D700_9PEZI</name>